<keyword evidence="2" id="KW-1185">Reference proteome</keyword>
<accession>A0ABT1J585</accession>
<organism evidence="1 2">
    <name type="scientific">Kitasatospora paracochleata</name>
    <dbReference type="NCBI Taxonomy" id="58354"/>
    <lineage>
        <taxon>Bacteria</taxon>
        <taxon>Bacillati</taxon>
        <taxon>Actinomycetota</taxon>
        <taxon>Actinomycetes</taxon>
        <taxon>Kitasatosporales</taxon>
        <taxon>Streptomycetaceae</taxon>
        <taxon>Kitasatospora</taxon>
    </lineage>
</organism>
<evidence type="ECO:0000313" key="2">
    <source>
        <dbReference type="Proteomes" id="UP001206483"/>
    </source>
</evidence>
<comment type="caution">
    <text evidence="1">The sequence shown here is derived from an EMBL/GenBank/DDBJ whole genome shotgun (WGS) entry which is preliminary data.</text>
</comment>
<protein>
    <submittedName>
        <fullName evidence="1">Uncharacterized protein</fullName>
    </submittedName>
</protein>
<evidence type="ECO:0000313" key="1">
    <source>
        <dbReference type="EMBL" id="MCP2312196.1"/>
    </source>
</evidence>
<reference evidence="1 2" key="1">
    <citation type="submission" date="2022-06" db="EMBL/GenBank/DDBJ databases">
        <title>Sequencing the genomes of 1000 actinobacteria strains.</title>
        <authorList>
            <person name="Klenk H.-P."/>
        </authorList>
    </citation>
    <scope>NUCLEOTIDE SEQUENCE [LARGE SCALE GENOMIC DNA]</scope>
    <source>
        <strain evidence="1 2">DSM 41656</strain>
    </source>
</reference>
<dbReference type="Proteomes" id="UP001206483">
    <property type="component" value="Unassembled WGS sequence"/>
</dbReference>
<dbReference type="EMBL" id="JAMZDX010000005">
    <property type="protein sequence ID" value="MCP2312196.1"/>
    <property type="molecule type" value="Genomic_DNA"/>
</dbReference>
<name>A0ABT1J585_9ACTN</name>
<sequence>MAEVFDQELREQLDRARKELAAARAVGDDEGAEAYRGRIISLLRIARRHGIDLPHTPDEEIDD</sequence>
<proteinExistence type="predicted"/>
<gene>
    <name evidence="1" type="ORF">FHR36_005362</name>
</gene>
<dbReference type="RefSeq" id="WP_253801094.1">
    <property type="nucleotide sequence ID" value="NZ_BAAAUB010000075.1"/>
</dbReference>